<evidence type="ECO:0000313" key="1">
    <source>
        <dbReference type="EMBL" id="ORY25283.1"/>
    </source>
</evidence>
<comment type="caution">
    <text evidence="1">The sequence shown here is derived from an EMBL/GenBank/DDBJ whole genome shotgun (WGS) entry which is preliminary data.</text>
</comment>
<organism evidence="1 2">
    <name type="scientific">Rhizoclosmatium globosum</name>
    <dbReference type="NCBI Taxonomy" id="329046"/>
    <lineage>
        <taxon>Eukaryota</taxon>
        <taxon>Fungi</taxon>
        <taxon>Fungi incertae sedis</taxon>
        <taxon>Chytridiomycota</taxon>
        <taxon>Chytridiomycota incertae sedis</taxon>
        <taxon>Chytridiomycetes</taxon>
        <taxon>Chytridiales</taxon>
        <taxon>Chytriomycetaceae</taxon>
        <taxon>Rhizoclosmatium</taxon>
    </lineage>
</organism>
<dbReference type="OrthoDB" id="10477829at2759"/>
<dbReference type="Proteomes" id="UP000193642">
    <property type="component" value="Unassembled WGS sequence"/>
</dbReference>
<dbReference type="EMBL" id="MCGO01000131">
    <property type="protein sequence ID" value="ORY25283.1"/>
    <property type="molecule type" value="Genomic_DNA"/>
</dbReference>
<proteinExistence type="predicted"/>
<evidence type="ECO:0000313" key="2">
    <source>
        <dbReference type="Proteomes" id="UP000193642"/>
    </source>
</evidence>
<dbReference type="AlphaFoldDB" id="A0A1Y2ARU0"/>
<keyword evidence="2" id="KW-1185">Reference proteome</keyword>
<reference evidence="1 2" key="1">
    <citation type="submission" date="2016-07" db="EMBL/GenBank/DDBJ databases">
        <title>Pervasive Adenine N6-methylation of Active Genes in Fungi.</title>
        <authorList>
            <consortium name="DOE Joint Genome Institute"/>
            <person name="Mondo S.J."/>
            <person name="Dannebaum R.O."/>
            <person name="Kuo R.C."/>
            <person name="Labutti K."/>
            <person name="Haridas S."/>
            <person name="Kuo A."/>
            <person name="Salamov A."/>
            <person name="Ahrendt S.R."/>
            <person name="Lipzen A."/>
            <person name="Sullivan W."/>
            <person name="Andreopoulos W.B."/>
            <person name="Clum A."/>
            <person name="Lindquist E."/>
            <person name="Daum C."/>
            <person name="Ramamoorthy G.K."/>
            <person name="Gryganskyi A."/>
            <person name="Culley D."/>
            <person name="Magnuson J.K."/>
            <person name="James T.Y."/>
            <person name="O'Malley M.A."/>
            <person name="Stajich J.E."/>
            <person name="Spatafora J.W."/>
            <person name="Visel A."/>
            <person name="Grigoriev I.V."/>
        </authorList>
    </citation>
    <scope>NUCLEOTIDE SEQUENCE [LARGE SCALE GENOMIC DNA]</scope>
    <source>
        <strain evidence="1 2">JEL800</strain>
    </source>
</reference>
<accession>A0A1Y2ARU0</accession>
<gene>
    <name evidence="1" type="ORF">BCR33DRAFT_747432</name>
</gene>
<name>A0A1Y2ARU0_9FUNG</name>
<protein>
    <submittedName>
        <fullName evidence="1">Uncharacterized protein</fullName>
    </submittedName>
</protein>
<sequence length="106" mass="10690">MKAPTKNTLKDELEAAKAELAKLKGRGPGGVSAIALLGTGLKEGLEALGRGMVNKQSGGDSEAMKTLIQLAERTADKTDKMADLISSLAAILTQAVGGGARVGSVA</sequence>